<evidence type="ECO:0000259" key="1">
    <source>
        <dbReference type="Pfam" id="PF02721"/>
    </source>
</evidence>
<keyword evidence="3" id="KW-1185">Reference proteome</keyword>
<protein>
    <recommendedName>
        <fullName evidence="1">Replication protein A 70 kDa DNA-binding subunit B/D first OB fold domain-containing protein</fullName>
    </recommendedName>
</protein>
<accession>A0A835ISQ9</accession>
<dbReference type="SUPFAM" id="SSF50249">
    <property type="entry name" value="Nucleic acid-binding proteins"/>
    <property type="match status" value="1"/>
</dbReference>
<dbReference type="AlphaFoldDB" id="A0A835ISQ9"/>
<comment type="caution">
    <text evidence="2">The sequence shown here is derived from an EMBL/GenBank/DDBJ whole genome shotgun (WGS) entry which is preliminary data.</text>
</comment>
<dbReference type="InterPro" id="IPR012340">
    <property type="entry name" value="NA-bd_OB-fold"/>
</dbReference>
<evidence type="ECO:0000313" key="3">
    <source>
        <dbReference type="Proteomes" id="UP000631114"/>
    </source>
</evidence>
<feature type="domain" description="Replication protein A 70 kDa DNA-binding subunit B/D first OB fold" evidence="1">
    <location>
        <begin position="58"/>
        <end position="165"/>
    </location>
</feature>
<dbReference type="CDD" id="cd04480">
    <property type="entry name" value="RPA1_DBD_A_like"/>
    <property type="match status" value="1"/>
</dbReference>
<sequence>MGFYLSSNPSVLRLIPLSLFFKTKEESDKITYTILINLQKLHHFFMEKVQMDMEETRYHPLSNISVGMDRRKIKVRLTRKWNVVDQNILLDKQIGNIRIDMILIDETGVQVHATVLKRHAQSLSPLLQEGQVLHIENFSVTSVLNDYRPVRNKCRLFFNWDTIVKTINGIHSEIPMYGFDFLEFDDLATRFGDIRNCSNVYGRLTKISEVMETTGGTLREIYLDNGRSDDGKVELLIGSSSTQSNVEERSVRNRKTLSEIAAETTKVIRNKLYMCNNNL</sequence>
<organism evidence="2 3">
    <name type="scientific">Coptis chinensis</name>
    <dbReference type="NCBI Taxonomy" id="261450"/>
    <lineage>
        <taxon>Eukaryota</taxon>
        <taxon>Viridiplantae</taxon>
        <taxon>Streptophyta</taxon>
        <taxon>Embryophyta</taxon>
        <taxon>Tracheophyta</taxon>
        <taxon>Spermatophyta</taxon>
        <taxon>Magnoliopsida</taxon>
        <taxon>Ranunculales</taxon>
        <taxon>Ranunculaceae</taxon>
        <taxon>Coptidoideae</taxon>
        <taxon>Coptis</taxon>
    </lineage>
</organism>
<dbReference type="InterPro" id="IPR003871">
    <property type="entry name" value="RFA1B/D_OB_1st"/>
</dbReference>
<dbReference type="Pfam" id="PF02721">
    <property type="entry name" value="DUF223"/>
    <property type="match status" value="1"/>
</dbReference>
<dbReference type="PANTHER" id="PTHR47165">
    <property type="entry name" value="OS03G0429900 PROTEIN"/>
    <property type="match status" value="1"/>
</dbReference>
<dbReference type="EMBL" id="JADFTS010000002">
    <property type="protein sequence ID" value="KAF9622353.1"/>
    <property type="molecule type" value="Genomic_DNA"/>
</dbReference>
<proteinExistence type="predicted"/>
<name>A0A835ISQ9_9MAGN</name>
<reference evidence="2 3" key="1">
    <citation type="submission" date="2020-10" db="EMBL/GenBank/DDBJ databases">
        <title>The Coptis chinensis genome and diversification of protoberbering-type alkaloids.</title>
        <authorList>
            <person name="Wang B."/>
            <person name="Shu S."/>
            <person name="Song C."/>
            <person name="Liu Y."/>
        </authorList>
    </citation>
    <scope>NUCLEOTIDE SEQUENCE [LARGE SCALE GENOMIC DNA]</scope>
    <source>
        <strain evidence="2">HL-2020</strain>
        <tissue evidence="2">Leaf</tissue>
    </source>
</reference>
<gene>
    <name evidence="2" type="ORF">IFM89_031156</name>
</gene>
<dbReference type="Gene3D" id="2.40.50.140">
    <property type="entry name" value="Nucleic acid-binding proteins"/>
    <property type="match status" value="1"/>
</dbReference>
<dbReference type="Proteomes" id="UP000631114">
    <property type="component" value="Unassembled WGS sequence"/>
</dbReference>
<evidence type="ECO:0000313" key="2">
    <source>
        <dbReference type="EMBL" id="KAF9622353.1"/>
    </source>
</evidence>
<dbReference type="OrthoDB" id="642880at2759"/>
<dbReference type="PANTHER" id="PTHR47165:SF4">
    <property type="entry name" value="OS03G0429900 PROTEIN"/>
    <property type="match status" value="1"/>
</dbReference>